<evidence type="ECO:0000313" key="4">
    <source>
        <dbReference type="Proteomes" id="UP000002051"/>
    </source>
</evidence>
<protein>
    <submittedName>
        <fullName evidence="1 3">Uncharacterized protein</fullName>
    </submittedName>
</protein>
<reference evidence="1 4" key="1">
    <citation type="journal article" date="2011" name="Nature">
        <title>The Medicago genome provides insight into the evolution of rhizobial symbioses.</title>
        <authorList>
            <person name="Young N.D."/>
            <person name="Debelle F."/>
            <person name="Oldroyd G.E."/>
            <person name="Geurts R."/>
            <person name="Cannon S.B."/>
            <person name="Udvardi M.K."/>
            <person name="Benedito V.A."/>
            <person name="Mayer K.F."/>
            <person name="Gouzy J."/>
            <person name="Schoof H."/>
            <person name="Van de Peer Y."/>
            <person name="Proost S."/>
            <person name="Cook D.R."/>
            <person name="Meyers B.C."/>
            <person name="Spannagl M."/>
            <person name="Cheung F."/>
            <person name="De Mita S."/>
            <person name="Krishnakumar V."/>
            <person name="Gundlach H."/>
            <person name="Zhou S."/>
            <person name="Mudge J."/>
            <person name="Bharti A.K."/>
            <person name="Murray J.D."/>
            <person name="Naoumkina M.A."/>
            <person name="Rosen B."/>
            <person name="Silverstein K.A."/>
            <person name="Tang H."/>
            <person name="Rombauts S."/>
            <person name="Zhao P.X."/>
            <person name="Zhou P."/>
            <person name="Barbe V."/>
            <person name="Bardou P."/>
            <person name="Bechner M."/>
            <person name="Bellec A."/>
            <person name="Berger A."/>
            <person name="Berges H."/>
            <person name="Bidwell S."/>
            <person name="Bisseling T."/>
            <person name="Choisne N."/>
            <person name="Couloux A."/>
            <person name="Denny R."/>
            <person name="Deshpande S."/>
            <person name="Dai X."/>
            <person name="Doyle J.J."/>
            <person name="Dudez A.M."/>
            <person name="Farmer A.D."/>
            <person name="Fouteau S."/>
            <person name="Franken C."/>
            <person name="Gibelin C."/>
            <person name="Gish J."/>
            <person name="Goldstein S."/>
            <person name="Gonzalez A.J."/>
            <person name="Green P.J."/>
            <person name="Hallab A."/>
            <person name="Hartog M."/>
            <person name="Hua A."/>
            <person name="Humphray S.J."/>
            <person name="Jeong D.H."/>
            <person name="Jing Y."/>
            <person name="Jocker A."/>
            <person name="Kenton S.M."/>
            <person name="Kim D.J."/>
            <person name="Klee K."/>
            <person name="Lai H."/>
            <person name="Lang C."/>
            <person name="Lin S."/>
            <person name="Macmil S.L."/>
            <person name="Magdelenat G."/>
            <person name="Matthews L."/>
            <person name="McCorrison J."/>
            <person name="Monaghan E.L."/>
            <person name="Mun J.H."/>
            <person name="Najar F.Z."/>
            <person name="Nicholson C."/>
            <person name="Noirot C."/>
            <person name="O'Bleness M."/>
            <person name="Paule C.R."/>
            <person name="Poulain J."/>
            <person name="Prion F."/>
            <person name="Qin B."/>
            <person name="Qu C."/>
            <person name="Retzel E.F."/>
            <person name="Riddle C."/>
            <person name="Sallet E."/>
            <person name="Samain S."/>
            <person name="Samson N."/>
            <person name="Sanders I."/>
            <person name="Saurat O."/>
            <person name="Scarpelli C."/>
            <person name="Schiex T."/>
            <person name="Segurens B."/>
            <person name="Severin A.J."/>
            <person name="Sherrier D.J."/>
            <person name="Shi R."/>
            <person name="Sims S."/>
            <person name="Singer S.R."/>
            <person name="Sinharoy S."/>
            <person name="Sterck L."/>
            <person name="Viollet A."/>
            <person name="Wang B.B."/>
            <person name="Wang K."/>
            <person name="Wang M."/>
            <person name="Wang X."/>
            <person name="Warfsmann J."/>
            <person name="Weissenbach J."/>
            <person name="White D.D."/>
            <person name="White J.D."/>
            <person name="Wiley G.B."/>
            <person name="Wincker P."/>
            <person name="Xing Y."/>
            <person name="Yang L."/>
            <person name="Yao Z."/>
            <person name="Ying F."/>
            <person name="Zhai J."/>
            <person name="Zhou L."/>
            <person name="Zuber A."/>
            <person name="Denarie J."/>
            <person name="Dixon R.A."/>
            <person name="May G.D."/>
            <person name="Schwartz D.C."/>
            <person name="Rogers J."/>
            <person name="Quetier F."/>
            <person name="Town C.D."/>
            <person name="Roe B.A."/>
        </authorList>
    </citation>
    <scope>NUCLEOTIDE SEQUENCE [LARGE SCALE GENOMIC DNA]</scope>
    <source>
        <strain evidence="1">A17</strain>
        <strain evidence="3 4">cv. Jemalong A17</strain>
    </source>
</reference>
<dbReference type="EnsemblPlants" id="KEH20081">
    <property type="protein sequence ID" value="KEH20081"/>
    <property type="gene ID" value="MTR_8g471050"/>
</dbReference>
<dbReference type="EMBL" id="CM001224">
    <property type="protein sequence ID" value="KEH20074.1"/>
    <property type="molecule type" value="Genomic_DNA"/>
</dbReference>
<reference evidence="1 4" key="2">
    <citation type="journal article" date="2014" name="BMC Genomics">
        <title>An improved genome release (version Mt4.0) for the model legume Medicago truncatula.</title>
        <authorList>
            <person name="Tang H."/>
            <person name="Krishnakumar V."/>
            <person name="Bidwell S."/>
            <person name="Rosen B."/>
            <person name="Chan A."/>
            <person name="Zhou S."/>
            <person name="Gentzbittel L."/>
            <person name="Childs K.L."/>
            <person name="Yandell M."/>
            <person name="Gundlach H."/>
            <person name="Mayer K.F."/>
            <person name="Schwartz D.C."/>
            <person name="Town C.D."/>
        </authorList>
    </citation>
    <scope>GENOME REANNOTATION</scope>
    <source>
        <strain evidence="1">A17</strain>
        <strain evidence="3 4">cv. Jemalong A17</strain>
    </source>
</reference>
<dbReference type="EMBL" id="CM001224">
    <property type="protein sequence ID" value="KEH20081.1"/>
    <property type="molecule type" value="Genomic_DNA"/>
</dbReference>
<accession>A0A072TRC4</accession>
<keyword evidence="4" id="KW-1185">Reference proteome</keyword>
<name>A0A072TRC4_MEDTR</name>
<evidence type="ECO:0000313" key="3">
    <source>
        <dbReference type="EnsemblPlants" id="KEH20074"/>
    </source>
</evidence>
<organism evidence="1 4">
    <name type="scientific">Medicago truncatula</name>
    <name type="common">Barrel medic</name>
    <name type="synonym">Medicago tribuloides</name>
    <dbReference type="NCBI Taxonomy" id="3880"/>
    <lineage>
        <taxon>Eukaryota</taxon>
        <taxon>Viridiplantae</taxon>
        <taxon>Streptophyta</taxon>
        <taxon>Embryophyta</taxon>
        <taxon>Tracheophyta</taxon>
        <taxon>Spermatophyta</taxon>
        <taxon>Magnoliopsida</taxon>
        <taxon>eudicotyledons</taxon>
        <taxon>Gunneridae</taxon>
        <taxon>Pentapetalae</taxon>
        <taxon>rosids</taxon>
        <taxon>fabids</taxon>
        <taxon>Fabales</taxon>
        <taxon>Fabaceae</taxon>
        <taxon>Papilionoideae</taxon>
        <taxon>50 kb inversion clade</taxon>
        <taxon>NPAAA clade</taxon>
        <taxon>Hologalegina</taxon>
        <taxon>IRL clade</taxon>
        <taxon>Trifolieae</taxon>
        <taxon>Medicago</taxon>
    </lineage>
</organism>
<dbReference type="Proteomes" id="UP000002051">
    <property type="component" value="Chromosome 8"/>
</dbReference>
<proteinExistence type="predicted"/>
<sequence length="62" mass="6862">MAGQIQTMQPIVTPSTIEAEDVAAASCSCQGIWLRRILDHLSEVQLLDTFAINRYPTIVFPT</sequence>
<evidence type="ECO:0000313" key="1">
    <source>
        <dbReference type="EMBL" id="KEH20074.1"/>
    </source>
</evidence>
<dbReference type="HOGENOM" id="CLU_2907529_0_0_1"/>
<reference evidence="3" key="3">
    <citation type="submission" date="2015-04" db="UniProtKB">
        <authorList>
            <consortium name="EnsemblPlants"/>
        </authorList>
    </citation>
    <scope>IDENTIFICATION</scope>
    <source>
        <strain evidence="3">cv. Jemalong A17</strain>
    </source>
</reference>
<gene>
    <name evidence="1" type="ordered locus">MTR_8g066955</name>
    <name evidence="2" type="ordered locus">MTR_8g471050</name>
</gene>
<dbReference type="EnsemblPlants" id="KEH20074">
    <property type="protein sequence ID" value="KEH20074"/>
    <property type="gene ID" value="MTR_8g066955"/>
</dbReference>
<evidence type="ECO:0000313" key="2">
    <source>
        <dbReference type="EMBL" id="KEH20081.1"/>
    </source>
</evidence>
<dbReference type="AlphaFoldDB" id="A0A072TRC4"/>